<dbReference type="SUPFAM" id="SSF54236">
    <property type="entry name" value="Ubiquitin-like"/>
    <property type="match status" value="1"/>
</dbReference>
<feature type="compositionally biased region" description="Acidic residues" evidence="1">
    <location>
        <begin position="656"/>
        <end position="665"/>
    </location>
</feature>
<dbReference type="PROSITE" id="PS50057">
    <property type="entry name" value="FERM_3"/>
    <property type="match status" value="1"/>
</dbReference>
<dbReference type="InterPro" id="IPR000299">
    <property type="entry name" value="FERM_domain"/>
</dbReference>
<feature type="region of interest" description="Disordered" evidence="1">
    <location>
        <begin position="588"/>
        <end position="672"/>
    </location>
</feature>
<feature type="region of interest" description="Disordered" evidence="1">
    <location>
        <begin position="1291"/>
        <end position="1361"/>
    </location>
</feature>
<dbReference type="InterPro" id="IPR035963">
    <property type="entry name" value="FERM_2"/>
</dbReference>
<protein>
    <recommendedName>
        <fullName evidence="2">FERM domain-containing protein</fullName>
    </recommendedName>
</protein>
<dbReference type="InterPro" id="IPR019748">
    <property type="entry name" value="FERM_central"/>
</dbReference>
<dbReference type="Gene3D" id="2.30.42.10">
    <property type="match status" value="1"/>
</dbReference>
<dbReference type="Gene3D" id="1.20.80.10">
    <property type="match status" value="1"/>
</dbReference>
<dbReference type="SUPFAM" id="SSF47031">
    <property type="entry name" value="Second domain of FERM"/>
    <property type="match status" value="1"/>
</dbReference>
<feature type="compositionally biased region" description="Basic and acidic residues" evidence="1">
    <location>
        <begin position="608"/>
        <end position="647"/>
    </location>
</feature>
<feature type="region of interest" description="Disordered" evidence="1">
    <location>
        <begin position="773"/>
        <end position="969"/>
    </location>
</feature>
<comment type="caution">
    <text evidence="3">The sequence shown here is derived from an EMBL/GenBank/DDBJ whole genome shotgun (WGS) entry which is preliminary data.</text>
</comment>
<feature type="compositionally biased region" description="Low complexity" evidence="1">
    <location>
        <begin position="1181"/>
        <end position="1196"/>
    </location>
</feature>
<dbReference type="PANTHER" id="PTHR46221">
    <property type="entry name" value="FERM AND PDZ DOMAIN-CONTAINING PROTEIN FAMILY MEMBER"/>
    <property type="match status" value="1"/>
</dbReference>
<dbReference type="CDD" id="cd21942">
    <property type="entry name" value="LGNbd_FRMPD1"/>
    <property type="match status" value="1"/>
</dbReference>
<feature type="compositionally biased region" description="Polar residues" evidence="1">
    <location>
        <begin position="1115"/>
        <end position="1149"/>
    </location>
</feature>
<evidence type="ECO:0000313" key="4">
    <source>
        <dbReference type="Proteomes" id="UP000518266"/>
    </source>
</evidence>
<dbReference type="Gene3D" id="3.10.20.90">
    <property type="entry name" value="Phosphatidylinositol 3-kinase Catalytic Subunit, Chain A, domain 1"/>
    <property type="match status" value="1"/>
</dbReference>
<feature type="region of interest" description="Disordered" evidence="1">
    <location>
        <begin position="1516"/>
        <end position="1535"/>
    </location>
</feature>
<dbReference type="InterPro" id="IPR014352">
    <property type="entry name" value="FERM/acyl-CoA-bd_prot_sf"/>
</dbReference>
<gene>
    <name evidence="3" type="ORF">F7725_010053</name>
</gene>
<feature type="compositionally biased region" description="Basic and acidic residues" evidence="1">
    <location>
        <begin position="1015"/>
        <end position="1036"/>
    </location>
</feature>
<dbReference type="Gene3D" id="2.30.29.30">
    <property type="entry name" value="Pleckstrin-homology domain (PH domain)/Phosphotyrosine-binding domain (PTB)"/>
    <property type="match status" value="1"/>
</dbReference>
<dbReference type="InterPro" id="IPR036034">
    <property type="entry name" value="PDZ_sf"/>
</dbReference>
<dbReference type="Proteomes" id="UP000518266">
    <property type="component" value="Unassembled WGS sequence"/>
</dbReference>
<dbReference type="SUPFAM" id="SSF50729">
    <property type="entry name" value="PH domain-like"/>
    <property type="match status" value="1"/>
</dbReference>
<feature type="compositionally biased region" description="Low complexity" evidence="1">
    <location>
        <begin position="1157"/>
        <end position="1166"/>
    </location>
</feature>
<dbReference type="InterPro" id="IPR029071">
    <property type="entry name" value="Ubiquitin-like_domsf"/>
</dbReference>
<feature type="compositionally biased region" description="Low complexity" evidence="1">
    <location>
        <begin position="1090"/>
        <end position="1102"/>
    </location>
</feature>
<feature type="compositionally biased region" description="Low complexity" evidence="1">
    <location>
        <begin position="696"/>
        <end position="720"/>
    </location>
</feature>
<feature type="region of interest" description="Disordered" evidence="1">
    <location>
        <begin position="1641"/>
        <end position="1662"/>
    </location>
</feature>
<name>A0A7J5XMF7_DISMA</name>
<evidence type="ECO:0000259" key="2">
    <source>
        <dbReference type="PROSITE" id="PS50057"/>
    </source>
</evidence>
<organism evidence="3 4">
    <name type="scientific">Dissostichus mawsoni</name>
    <name type="common">Antarctic cod</name>
    <dbReference type="NCBI Taxonomy" id="36200"/>
    <lineage>
        <taxon>Eukaryota</taxon>
        <taxon>Metazoa</taxon>
        <taxon>Chordata</taxon>
        <taxon>Craniata</taxon>
        <taxon>Vertebrata</taxon>
        <taxon>Euteleostomi</taxon>
        <taxon>Actinopterygii</taxon>
        <taxon>Neopterygii</taxon>
        <taxon>Teleostei</taxon>
        <taxon>Neoteleostei</taxon>
        <taxon>Acanthomorphata</taxon>
        <taxon>Eupercaria</taxon>
        <taxon>Perciformes</taxon>
        <taxon>Notothenioidei</taxon>
        <taxon>Nototheniidae</taxon>
        <taxon>Dissostichus</taxon>
    </lineage>
</organism>
<dbReference type="SMART" id="SM00295">
    <property type="entry name" value="B41"/>
    <property type="match status" value="1"/>
</dbReference>
<reference evidence="3 4" key="1">
    <citation type="submission" date="2020-03" db="EMBL/GenBank/DDBJ databases">
        <title>Dissostichus mawsoni Genome sequencing and assembly.</title>
        <authorList>
            <person name="Park H."/>
        </authorList>
    </citation>
    <scope>NUCLEOTIDE SEQUENCE [LARGE SCALE GENOMIC DNA]</scope>
    <source>
        <strain evidence="3">DM0001</strain>
        <tissue evidence="3">Muscle</tissue>
    </source>
</reference>
<dbReference type="PANTHER" id="PTHR46221:SF10">
    <property type="entry name" value="FERM AND PDZ DOMAIN-CONTAINING 1B"/>
    <property type="match status" value="1"/>
</dbReference>
<feature type="domain" description="FERM" evidence="2">
    <location>
        <begin position="242"/>
        <end position="564"/>
    </location>
</feature>
<dbReference type="InterPro" id="IPR019749">
    <property type="entry name" value="Band_41_domain"/>
</dbReference>
<dbReference type="CDD" id="cd14473">
    <property type="entry name" value="FERM_B-lobe"/>
    <property type="match status" value="1"/>
</dbReference>
<feature type="compositionally biased region" description="Acidic residues" evidence="1">
    <location>
        <begin position="593"/>
        <end position="604"/>
    </location>
</feature>
<feature type="compositionally biased region" description="Pro residues" evidence="1">
    <location>
        <begin position="1401"/>
        <end position="1415"/>
    </location>
</feature>
<evidence type="ECO:0000256" key="1">
    <source>
        <dbReference type="SAM" id="MobiDB-lite"/>
    </source>
</evidence>
<feature type="region of interest" description="Disordered" evidence="1">
    <location>
        <begin position="696"/>
        <end position="758"/>
    </location>
</feature>
<feature type="compositionally biased region" description="Polar residues" evidence="1">
    <location>
        <begin position="1297"/>
        <end position="1328"/>
    </location>
</feature>
<feature type="compositionally biased region" description="Basic and acidic residues" evidence="1">
    <location>
        <begin position="724"/>
        <end position="750"/>
    </location>
</feature>
<dbReference type="OrthoDB" id="5859304at2759"/>
<feature type="region of interest" description="Disordered" evidence="1">
    <location>
        <begin position="1393"/>
        <end position="1419"/>
    </location>
</feature>
<dbReference type="InterPro" id="IPR011993">
    <property type="entry name" value="PH-like_dom_sf"/>
</dbReference>
<keyword evidence="4" id="KW-1185">Reference proteome</keyword>
<feature type="non-terminal residue" evidence="3">
    <location>
        <position position="1"/>
    </location>
</feature>
<feature type="compositionally biased region" description="Polar residues" evidence="1">
    <location>
        <begin position="1337"/>
        <end position="1357"/>
    </location>
</feature>
<feature type="compositionally biased region" description="Basic and acidic residues" evidence="1">
    <location>
        <begin position="796"/>
        <end position="811"/>
    </location>
</feature>
<sequence>PRIREQSQYDDSIQHIAKPPHTTISIRPGRTPRIFFDIQTSFPPNSPYRCSFWGTTLPESRSPRLLLGPLGGCTRSGLVLMITRTPLHLFSANPGGAAELMSQRARGYLCSGVLKRQATSRSEGQSVQQVVGTIIRRTRESLSRERLLGDGRSQRSNSLSNQNYVAKLTLQITRDPVLDSSTGHGFILTTNAPLLVRDVAPGSPADGILYPGTRDLEDCINVTILRHMTNPKSSIMSAEKRARLRIYLENGQTKAFKFDNSTTVKDIVLTLKDKLSIRAIEYFALILGNSTASPNYCCCTKTSSFRRGVVQKKDSHDYRCLFRVSFIPKDPMELLQDDPSTFEYLFLQSVGDVLRERFAVEMKCNTALRLAALHMHERLDSCGQTRASIKSITREFGMESFISPTLLSNMREKDLRKAISYHLKKIQSLLEPRQKVISASQARLAYLTQLGELISYGGRSYTATMMVREYQLVVSSGQGGVGQPAGGSQVWDESGNQPQLNMISTLVEFSSISRVELLSESDKVSLLRISLHDMKPFALLMDSLAAKDLGCLLGGYCKLLVDPSVNVFRLGRPKVRVHRIPAEEGYVSRCCSDSDDSTDEDDPMDSQNYKRPDPASQDWEERRREEEEKRREEERKEREDHKGKQEVKIIVTTESMENEGEEEEGATGSGLRTFSIMDEEINMETNWYHTDPRVTSSFSSLSSGSISAALEESSASAKAPSDLDAQRGTRTSEDPPSLDVHHPYLLEPKRHQGPLRPTNLNYHLRMIDSIPFDRSPIKRKKKTPPKVPIRTSSIPSDKEREAEHRLSKDEEGLFLTPSPNPKPALLGKEAVSESEDEFFDAQERFTPPVPDISDAELADRRNANRLSGGCNGPLAVPGKEPSSPIANKGKSSKIKREVETPKGPANALTNQQPSPPKPSQKPEVKVKPLLAPKPQLPPKPQTIPPKSPQHGRSYAHCNGDSSGRLSSELLEMEPDTMEFKSVTSGAGGLPLTSALITAVRCSRQPLPITALQTEENTKRQENGPKKNKDLTQEKGAHVVSNDKAFMSDEKETKVEGKINGTAVPMKKPPNLPLIPRSNSVPPKPTTPTNLHPLSLPASSPVSPTDPSKGIFKDSVSPQNGIHPWSSRNGSVQSGSKRVSLSHESLSPKNVDTPPPLTTSLTSTNPTGVGGLESREPGRSGSGSDLRTSSSSLGGRLPASALRGKIQALPWYMTRSQEILGTLDYPSTSSINGDTSGFGSGLSVASGLSDLNRTPVKEKEAVSSKLEARRNILEDGTEVVIATIKEAQDVTSHMKKANGTNGSHPNLTLKGNSLHSGSVSSEQPQSRSHSAVGLGGVSSMQIGGDSPTSSQADTTPPQQHGEACGCRTVYANCFSGETEDSISFDEELTVYEFSRRTRPKPARPPTVSPPTPPSPKPNILSLLRDNPRPLSTFSTASSEISPLVSRPVSPTNSFSGPLHTLTNKNYGGLKGGFASLRQDIDQLLLVLERGELEQPEQAVLDSKQDIIGLNVGPDLNHNGTEGRTTPVPDPNCTGSSTAAMTEAERNLLQAEARRLASGCQRATRVGWAPDEALRSLSNSFSALVQLSAACLRTNPCPGCELCHNASLGHRDEDDDSQEAMDKLKEIVGLYREFVGAVETAGTGSGVGGKSGGHNGSGQGQGESDGVRLLAKRCTVLISSVFALTQLFRTRTPDTADTPGHVPLNF</sequence>
<dbReference type="Pfam" id="PF00373">
    <property type="entry name" value="FERM_M"/>
    <property type="match status" value="1"/>
</dbReference>
<feature type="region of interest" description="Disordered" evidence="1">
    <location>
        <begin position="1010"/>
        <end position="1196"/>
    </location>
</feature>
<evidence type="ECO:0000313" key="3">
    <source>
        <dbReference type="EMBL" id="KAF3838285.1"/>
    </source>
</evidence>
<feature type="compositionally biased region" description="Pro residues" evidence="1">
    <location>
        <begin position="934"/>
        <end position="947"/>
    </location>
</feature>
<proteinExistence type="predicted"/>
<feature type="compositionally biased region" description="Gly residues" evidence="1">
    <location>
        <begin position="1641"/>
        <end position="1661"/>
    </location>
</feature>
<feature type="compositionally biased region" description="Basic and acidic residues" evidence="1">
    <location>
        <begin position="1045"/>
        <end position="1056"/>
    </location>
</feature>
<dbReference type="EMBL" id="JAAKFY010000022">
    <property type="protein sequence ID" value="KAF3838285.1"/>
    <property type="molecule type" value="Genomic_DNA"/>
</dbReference>
<accession>A0A7J5XMF7</accession>